<evidence type="ECO:0008006" key="3">
    <source>
        <dbReference type="Google" id="ProtNLM"/>
    </source>
</evidence>
<dbReference type="SUPFAM" id="SSF55961">
    <property type="entry name" value="Bet v1-like"/>
    <property type="match status" value="1"/>
</dbReference>
<evidence type="ECO:0000313" key="1">
    <source>
        <dbReference type="EMBL" id="KKU87774.1"/>
    </source>
</evidence>
<dbReference type="EMBL" id="LCOY01000019">
    <property type="protein sequence ID" value="KKU87774.1"/>
    <property type="molecule type" value="Genomic_DNA"/>
</dbReference>
<accession>A0A0G1U155</accession>
<dbReference type="AlphaFoldDB" id="A0A0G1U155"/>
<organism evidence="1 2">
    <name type="scientific">Candidatus Gottesmanbacteria bacterium GW2011_GWA2_47_9</name>
    <dbReference type="NCBI Taxonomy" id="1618445"/>
    <lineage>
        <taxon>Bacteria</taxon>
        <taxon>Candidatus Gottesmaniibacteriota</taxon>
    </lineage>
</organism>
<dbReference type="InterPro" id="IPR023393">
    <property type="entry name" value="START-like_dom_sf"/>
</dbReference>
<sequence length="128" mass="15084">MKELKLIIQIRRAPKDIFDFYLDPKNTPKWIDSIVTEQTNEWPPNIGTVYRNQNKSGVWSEYTVIGLEPPIMFEFQSKSSSYHVRYTLRRINADTTELEYFEWMEEGELEQPIQQYLLLHVGAALGQA</sequence>
<dbReference type="Proteomes" id="UP000034739">
    <property type="component" value="Unassembled WGS sequence"/>
</dbReference>
<protein>
    <recommendedName>
        <fullName evidence="3">Activator of Hsp90 ATPase 1 family protein</fullName>
    </recommendedName>
</protein>
<gene>
    <name evidence="1" type="ORF">UY16_C0019G0035</name>
</gene>
<proteinExistence type="predicted"/>
<evidence type="ECO:0000313" key="2">
    <source>
        <dbReference type="Proteomes" id="UP000034739"/>
    </source>
</evidence>
<reference evidence="1 2" key="1">
    <citation type="journal article" date="2015" name="Nature">
        <title>rRNA introns, odd ribosomes, and small enigmatic genomes across a large radiation of phyla.</title>
        <authorList>
            <person name="Brown C.T."/>
            <person name="Hug L.A."/>
            <person name="Thomas B.C."/>
            <person name="Sharon I."/>
            <person name="Castelle C.J."/>
            <person name="Singh A."/>
            <person name="Wilkins M.J."/>
            <person name="Williams K.H."/>
            <person name="Banfield J.F."/>
        </authorList>
    </citation>
    <scope>NUCLEOTIDE SEQUENCE [LARGE SCALE GENOMIC DNA]</scope>
</reference>
<feature type="non-terminal residue" evidence="1">
    <location>
        <position position="128"/>
    </location>
</feature>
<comment type="caution">
    <text evidence="1">The sequence shown here is derived from an EMBL/GenBank/DDBJ whole genome shotgun (WGS) entry which is preliminary data.</text>
</comment>
<dbReference type="Gene3D" id="3.30.530.20">
    <property type="match status" value="1"/>
</dbReference>
<name>A0A0G1U155_9BACT</name>